<dbReference type="Proteomes" id="UP000589036">
    <property type="component" value="Unassembled WGS sequence"/>
</dbReference>
<dbReference type="AlphaFoldDB" id="A0A852TT10"/>
<proteinExistence type="predicted"/>
<accession>A0A852TT10</accession>
<name>A0A852TT10_9ACTN</name>
<protein>
    <submittedName>
        <fullName evidence="1">Uncharacterized protein</fullName>
    </submittedName>
</protein>
<organism evidence="1 2">
    <name type="scientific">Spinactinospora alkalitolerans</name>
    <dbReference type="NCBI Taxonomy" id="687207"/>
    <lineage>
        <taxon>Bacteria</taxon>
        <taxon>Bacillati</taxon>
        <taxon>Actinomycetota</taxon>
        <taxon>Actinomycetes</taxon>
        <taxon>Streptosporangiales</taxon>
        <taxon>Nocardiopsidaceae</taxon>
        <taxon>Spinactinospora</taxon>
    </lineage>
</organism>
<keyword evidence="2" id="KW-1185">Reference proteome</keyword>
<comment type="caution">
    <text evidence="1">The sequence shown here is derived from an EMBL/GenBank/DDBJ whole genome shotgun (WGS) entry which is preliminary data.</text>
</comment>
<evidence type="ECO:0000313" key="1">
    <source>
        <dbReference type="EMBL" id="NYE47576.1"/>
    </source>
</evidence>
<sequence>MELSAAAGDAMMREFATELLKTVQRKTDGG</sequence>
<evidence type="ECO:0000313" key="2">
    <source>
        <dbReference type="Proteomes" id="UP000589036"/>
    </source>
</evidence>
<dbReference type="EMBL" id="JACCCC010000001">
    <property type="protein sequence ID" value="NYE47576.1"/>
    <property type="molecule type" value="Genomic_DNA"/>
</dbReference>
<gene>
    <name evidence="1" type="ORF">HDA32_002696</name>
</gene>
<reference evidence="1 2" key="1">
    <citation type="submission" date="2020-07" db="EMBL/GenBank/DDBJ databases">
        <title>Sequencing the genomes of 1000 actinobacteria strains.</title>
        <authorList>
            <person name="Klenk H.-P."/>
        </authorList>
    </citation>
    <scope>NUCLEOTIDE SEQUENCE [LARGE SCALE GENOMIC DNA]</scope>
    <source>
        <strain evidence="1 2">CXB654</strain>
    </source>
</reference>